<evidence type="ECO:0000259" key="8">
    <source>
        <dbReference type="Pfam" id="PF00082"/>
    </source>
</evidence>
<accession>A0ABV7ZD90</accession>
<dbReference type="PROSITE" id="PS51257">
    <property type="entry name" value="PROKAR_LIPOPROTEIN"/>
    <property type="match status" value="1"/>
</dbReference>
<dbReference type="InterPro" id="IPR015500">
    <property type="entry name" value="Peptidase_S8_subtilisin-rel"/>
</dbReference>
<dbReference type="InterPro" id="IPR036852">
    <property type="entry name" value="Peptidase_S8/S53_dom_sf"/>
</dbReference>
<dbReference type="PROSITE" id="PS00136">
    <property type="entry name" value="SUBTILASE_ASP"/>
    <property type="match status" value="1"/>
</dbReference>
<sequence>MKKNVLASVFAVSLSLTLAACGQQTTAPASTDATLGAQAVHGSQRLVVVFRNGKLPADASARITKAGGKVTKAIGNAGVATITGTAATRAALEKDTAVLAVGIEHRYELPKNTDRVLATAANTGGAFSVTAADTLYGYQWDMRRIGAQVAAERVGAAQTKVTVGVLDTGVMSDHPDMVGQLAFSKGTNYCQETGRDGTTGYPVYSRYIDFDAHPNWSEADGCATTTVTYEDHGTHVAGTVAGKAGGGGIIGVAPGVKIAAYKVFDRYRYTDTDGSIVDAVGGFDGPIFDAIIDAANRGVNVINMSLGGTLDRSNRDDNASWLAWQRVMNYADKKGTLIIASAGNAAENSNGNIAHIPSDVPGIMSVSATGVTALKTVGGQLVANGPDVLAFYSNYGASTDIAAPGGDCGTNPANGLSWCDAVNRPNRPATYFYHLILSSVIDYTTGAPAYAWFAGTSMASPHVAGVAALVKAQHPEFSTNQLKAYLKRSAENVGQKQTFGSGLANADLATR</sequence>
<evidence type="ECO:0000256" key="4">
    <source>
        <dbReference type="ARBA" id="ARBA00022825"/>
    </source>
</evidence>
<dbReference type="Gene3D" id="3.40.50.200">
    <property type="entry name" value="Peptidase S8/S53 domain"/>
    <property type="match status" value="1"/>
</dbReference>
<dbReference type="RefSeq" id="WP_322472285.1">
    <property type="nucleotide sequence ID" value="NZ_JBHRZG010000024.1"/>
</dbReference>
<dbReference type="InterPro" id="IPR000209">
    <property type="entry name" value="Peptidase_S8/S53_dom"/>
</dbReference>
<feature type="domain" description="Peptidase S8/S53" evidence="8">
    <location>
        <begin position="159"/>
        <end position="502"/>
    </location>
</feature>
<name>A0ABV7ZD90_9DEIO</name>
<comment type="caution">
    <text evidence="9">The sequence shown here is derived from an EMBL/GenBank/DDBJ whole genome shotgun (WGS) entry which is preliminary data.</text>
</comment>
<feature type="active site" description="Charge relay system" evidence="5">
    <location>
        <position position="457"/>
    </location>
</feature>
<keyword evidence="4 5" id="KW-0720">Serine protease</keyword>
<dbReference type="PROSITE" id="PS51892">
    <property type="entry name" value="SUBTILASE"/>
    <property type="match status" value="1"/>
</dbReference>
<feature type="signal peptide" evidence="7">
    <location>
        <begin position="1"/>
        <end position="22"/>
    </location>
</feature>
<comment type="similarity">
    <text evidence="1 5 6">Belongs to the peptidase S8 family.</text>
</comment>
<evidence type="ECO:0000256" key="1">
    <source>
        <dbReference type="ARBA" id="ARBA00011073"/>
    </source>
</evidence>
<organism evidence="9 10">
    <name type="scientific">Deinococcus rufus</name>
    <dbReference type="NCBI Taxonomy" id="2136097"/>
    <lineage>
        <taxon>Bacteria</taxon>
        <taxon>Thermotogati</taxon>
        <taxon>Deinococcota</taxon>
        <taxon>Deinococci</taxon>
        <taxon>Deinococcales</taxon>
        <taxon>Deinococcaceae</taxon>
        <taxon>Deinococcus</taxon>
    </lineage>
</organism>
<evidence type="ECO:0000256" key="3">
    <source>
        <dbReference type="ARBA" id="ARBA00022801"/>
    </source>
</evidence>
<feature type="active site" description="Charge relay system" evidence="5">
    <location>
        <position position="167"/>
    </location>
</feature>
<evidence type="ECO:0000256" key="6">
    <source>
        <dbReference type="RuleBase" id="RU003355"/>
    </source>
</evidence>
<dbReference type="EMBL" id="JBHRZG010000024">
    <property type="protein sequence ID" value="MFC3834720.1"/>
    <property type="molecule type" value="Genomic_DNA"/>
</dbReference>
<evidence type="ECO:0000256" key="2">
    <source>
        <dbReference type="ARBA" id="ARBA00022670"/>
    </source>
</evidence>
<gene>
    <name evidence="9" type="ORF">ACFOSB_17825</name>
</gene>
<dbReference type="PROSITE" id="PS00137">
    <property type="entry name" value="SUBTILASE_HIS"/>
    <property type="match status" value="1"/>
</dbReference>
<dbReference type="InterPro" id="IPR050131">
    <property type="entry name" value="Peptidase_S8_subtilisin-like"/>
</dbReference>
<feature type="chain" id="PRO_5046516603" evidence="7">
    <location>
        <begin position="23"/>
        <end position="511"/>
    </location>
</feature>
<dbReference type="SUPFAM" id="SSF52743">
    <property type="entry name" value="Subtilisin-like"/>
    <property type="match status" value="1"/>
</dbReference>
<dbReference type="Pfam" id="PF00082">
    <property type="entry name" value="Peptidase_S8"/>
    <property type="match status" value="1"/>
</dbReference>
<evidence type="ECO:0000313" key="10">
    <source>
        <dbReference type="Proteomes" id="UP001595803"/>
    </source>
</evidence>
<keyword evidence="10" id="KW-1185">Reference proteome</keyword>
<evidence type="ECO:0000256" key="7">
    <source>
        <dbReference type="SAM" id="SignalP"/>
    </source>
</evidence>
<keyword evidence="7" id="KW-0732">Signal</keyword>
<dbReference type="PANTHER" id="PTHR43806:SF11">
    <property type="entry name" value="CEREVISIN-RELATED"/>
    <property type="match status" value="1"/>
</dbReference>
<feature type="active site" description="Charge relay system" evidence="5">
    <location>
        <position position="232"/>
    </location>
</feature>
<dbReference type="InterPro" id="IPR023827">
    <property type="entry name" value="Peptidase_S8_Asp-AS"/>
</dbReference>
<dbReference type="InterPro" id="IPR022398">
    <property type="entry name" value="Peptidase_S8_His-AS"/>
</dbReference>
<keyword evidence="2 5" id="KW-0645">Protease</keyword>
<dbReference type="PANTHER" id="PTHR43806">
    <property type="entry name" value="PEPTIDASE S8"/>
    <property type="match status" value="1"/>
</dbReference>
<evidence type="ECO:0000313" key="9">
    <source>
        <dbReference type="EMBL" id="MFC3834720.1"/>
    </source>
</evidence>
<reference evidence="10" key="1">
    <citation type="journal article" date="2019" name="Int. J. Syst. Evol. Microbiol.">
        <title>The Global Catalogue of Microorganisms (GCM) 10K type strain sequencing project: providing services to taxonomists for standard genome sequencing and annotation.</title>
        <authorList>
            <consortium name="The Broad Institute Genomics Platform"/>
            <consortium name="The Broad Institute Genome Sequencing Center for Infectious Disease"/>
            <person name="Wu L."/>
            <person name="Ma J."/>
        </authorList>
    </citation>
    <scope>NUCLEOTIDE SEQUENCE [LARGE SCALE GENOMIC DNA]</scope>
    <source>
        <strain evidence="10">CCTCC AB 2017081</strain>
    </source>
</reference>
<proteinExistence type="inferred from homology"/>
<protein>
    <submittedName>
        <fullName evidence="9">S8 family serine peptidase</fullName>
    </submittedName>
</protein>
<evidence type="ECO:0000256" key="5">
    <source>
        <dbReference type="PROSITE-ProRule" id="PRU01240"/>
    </source>
</evidence>
<keyword evidence="3 5" id="KW-0378">Hydrolase</keyword>
<dbReference type="InterPro" id="IPR023828">
    <property type="entry name" value="Peptidase_S8_Ser-AS"/>
</dbReference>
<dbReference type="PRINTS" id="PR00723">
    <property type="entry name" value="SUBTILISIN"/>
</dbReference>
<dbReference type="Proteomes" id="UP001595803">
    <property type="component" value="Unassembled WGS sequence"/>
</dbReference>
<dbReference type="PROSITE" id="PS00138">
    <property type="entry name" value="SUBTILASE_SER"/>
    <property type="match status" value="1"/>
</dbReference>